<reference evidence="5 6" key="1">
    <citation type="submission" date="2019-03" db="EMBL/GenBank/DDBJ databases">
        <title>Genomic Encyclopedia of Type Strains, Phase IV (KMG-IV): sequencing the most valuable type-strain genomes for metagenomic binning, comparative biology and taxonomic classification.</title>
        <authorList>
            <person name="Goeker M."/>
        </authorList>
    </citation>
    <scope>NUCLEOTIDE SEQUENCE [LARGE SCALE GENOMIC DNA]</scope>
    <source>
        <strain evidence="5 6">DSM 24179</strain>
    </source>
</reference>
<keyword evidence="3 5" id="KW-0067">ATP-binding</keyword>
<dbReference type="SMART" id="SM00382">
    <property type="entry name" value="AAA"/>
    <property type="match status" value="1"/>
</dbReference>
<dbReference type="RefSeq" id="WP_132432359.1">
    <property type="nucleotide sequence ID" value="NZ_SLWK01000002.1"/>
</dbReference>
<dbReference type="InterPro" id="IPR027417">
    <property type="entry name" value="P-loop_NTPase"/>
</dbReference>
<dbReference type="Pfam" id="PF00005">
    <property type="entry name" value="ABC_tran"/>
    <property type="match status" value="1"/>
</dbReference>
<feature type="domain" description="ABC transporter" evidence="4">
    <location>
        <begin position="2"/>
        <end position="227"/>
    </location>
</feature>
<accession>A0A4R2GLP4</accession>
<dbReference type="GO" id="GO:0005524">
    <property type="term" value="F:ATP binding"/>
    <property type="evidence" value="ECO:0007669"/>
    <property type="project" value="UniProtKB-KW"/>
</dbReference>
<dbReference type="PANTHER" id="PTHR24220">
    <property type="entry name" value="IMPORT ATP-BINDING PROTEIN"/>
    <property type="match status" value="1"/>
</dbReference>
<dbReference type="PROSITE" id="PS50893">
    <property type="entry name" value="ABC_TRANSPORTER_2"/>
    <property type="match status" value="1"/>
</dbReference>
<protein>
    <submittedName>
        <fullName evidence="5">Putative ABC transport system ATP-binding protein</fullName>
    </submittedName>
</protein>
<evidence type="ECO:0000313" key="5">
    <source>
        <dbReference type="EMBL" id="TCO09650.1"/>
    </source>
</evidence>
<dbReference type="CDD" id="cd03255">
    <property type="entry name" value="ABC_MJ0796_LolCDE_FtsE"/>
    <property type="match status" value="1"/>
</dbReference>
<name>A0A4R2GLP4_9BACT</name>
<dbReference type="AlphaFoldDB" id="A0A4R2GLP4"/>
<dbReference type="OrthoDB" id="9802264at2"/>
<dbReference type="GO" id="GO:0022857">
    <property type="term" value="F:transmembrane transporter activity"/>
    <property type="evidence" value="ECO:0007669"/>
    <property type="project" value="TreeGrafter"/>
</dbReference>
<dbReference type="PANTHER" id="PTHR24220:SF648">
    <property type="entry name" value="ABC TRANSPORTER ATP-BINDING PROTEIN YTRE"/>
    <property type="match status" value="1"/>
</dbReference>
<dbReference type="InterPro" id="IPR003593">
    <property type="entry name" value="AAA+_ATPase"/>
</dbReference>
<proteinExistence type="predicted"/>
<evidence type="ECO:0000313" key="6">
    <source>
        <dbReference type="Proteomes" id="UP000295221"/>
    </source>
</evidence>
<keyword evidence="1" id="KW-0813">Transport</keyword>
<gene>
    <name evidence="5" type="ORF">EV194_10272</name>
</gene>
<dbReference type="InterPro" id="IPR015854">
    <property type="entry name" value="ABC_transpr_LolD-like"/>
</dbReference>
<evidence type="ECO:0000256" key="3">
    <source>
        <dbReference type="ARBA" id="ARBA00022840"/>
    </source>
</evidence>
<dbReference type="EMBL" id="SLWK01000002">
    <property type="protein sequence ID" value="TCO09650.1"/>
    <property type="molecule type" value="Genomic_DNA"/>
</dbReference>
<sequence length="227" mass="25613">MIYTRNLKKLYKSREVETMALINVNIDIDEGEFVAVAGPAGSGKSSLFNILGLLDTPDSGEVFFMGKECSRISQNKRISLRRGNIGYMFKDFNLVDELSVYNNIELPLLYLPYSRKERQKMVSEILYKFKLDHKRNNYPEELTRLQQQTVGLARATVYNPKLILADEPAGSLDSTGGGMIFELISSVNEAGTTVIFFTNSISEAQRASRIIRLFDGHIVTEAIQKEI</sequence>
<dbReference type="Proteomes" id="UP000295221">
    <property type="component" value="Unassembled WGS sequence"/>
</dbReference>
<organism evidence="5 6">
    <name type="scientific">Natronoflexus pectinivorans</name>
    <dbReference type="NCBI Taxonomy" id="682526"/>
    <lineage>
        <taxon>Bacteria</taxon>
        <taxon>Pseudomonadati</taxon>
        <taxon>Bacteroidota</taxon>
        <taxon>Bacteroidia</taxon>
        <taxon>Marinilabiliales</taxon>
        <taxon>Marinilabiliaceae</taxon>
        <taxon>Natronoflexus</taxon>
    </lineage>
</organism>
<evidence type="ECO:0000256" key="2">
    <source>
        <dbReference type="ARBA" id="ARBA00022741"/>
    </source>
</evidence>
<keyword evidence="2" id="KW-0547">Nucleotide-binding</keyword>
<keyword evidence="6" id="KW-1185">Reference proteome</keyword>
<dbReference type="SUPFAM" id="SSF52540">
    <property type="entry name" value="P-loop containing nucleoside triphosphate hydrolases"/>
    <property type="match status" value="1"/>
</dbReference>
<dbReference type="InterPro" id="IPR003439">
    <property type="entry name" value="ABC_transporter-like_ATP-bd"/>
</dbReference>
<dbReference type="GO" id="GO:0005886">
    <property type="term" value="C:plasma membrane"/>
    <property type="evidence" value="ECO:0007669"/>
    <property type="project" value="TreeGrafter"/>
</dbReference>
<dbReference type="InterPro" id="IPR017911">
    <property type="entry name" value="MacB-like_ATP-bd"/>
</dbReference>
<evidence type="ECO:0000259" key="4">
    <source>
        <dbReference type="PROSITE" id="PS50893"/>
    </source>
</evidence>
<dbReference type="Gene3D" id="3.40.50.300">
    <property type="entry name" value="P-loop containing nucleotide triphosphate hydrolases"/>
    <property type="match status" value="1"/>
</dbReference>
<evidence type="ECO:0000256" key="1">
    <source>
        <dbReference type="ARBA" id="ARBA00022448"/>
    </source>
</evidence>
<dbReference type="GO" id="GO:0016887">
    <property type="term" value="F:ATP hydrolysis activity"/>
    <property type="evidence" value="ECO:0007669"/>
    <property type="project" value="InterPro"/>
</dbReference>
<comment type="caution">
    <text evidence="5">The sequence shown here is derived from an EMBL/GenBank/DDBJ whole genome shotgun (WGS) entry which is preliminary data.</text>
</comment>